<evidence type="ECO:0000313" key="2">
    <source>
        <dbReference type="EMBL" id="SNX48328.1"/>
    </source>
</evidence>
<feature type="transmembrane region" description="Helical" evidence="1">
    <location>
        <begin position="12"/>
        <end position="39"/>
    </location>
</feature>
<name>A0A240EI13_9VIBR</name>
<protein>
    <recommendedName>
        <fullName evidence="4">DUF4870 domain-containing protein</fullName>
    </recommendedName>
</protein>
<gene>
    <name evidence="2" type="ORF">VTH8203_01946</name>
</gene>
<dbReference type="AlphaFoldDB" id="A0A240EI13"/>
<evidence type="ECO:0000256" key="1">
    <source>
        <dbReference type="SAM" id="Phobius"/>
    </source>
</evidence>
<evidence type="ECO:0000313" key="3">
    <source>
        <dbReference type="Proteomes" id="UP000219336"/>
    </source>
</evidence>
<dbReference type="EMBL" id="OANU01000023">
    <property type="protein sequence ID" value="SNX48328.1"/>
    <property type="molecule type" value="Genomic_DNA"/>
</dbReference>
<keyword evidence="1" id="KW-1133">Transmembrane helix</keyword>
<dbReference type="Proteomes" id="UP000219336">
    <property type="component" value="Unassembled WGS sequence"/>
</dbReference>
<dbReference type="OrthoDB" id="5405464at2"/>
<keyword evidence="1" id="KW-0472">Membrane</keyword>
<proteinExistence type="predicted"/>
<reference evidence="3" key="1">
    <citation type="submission" date="2016-06" db="EMBL/GenBank/DDBJ databases">
        <authorList>
            <person name="Rodrigo-Torres L."/>
            <person name="Arahal R.D."/>
            <person name="Lucena T."/>
        </authorList>
    </citation>
    <scope>NUCLEOTIDE SEQUENCE [LARGE SCALE GENOMIC DNA]</scope>
    <source>
        <strain evidence="3">CECT8203</strain>
    </source>
</reference>
<dbReference type="RefSeq" id="WP_096993509.1">
    <property type="nucleotide sequence ID" value="NZ_JBHSII010000011.1"/>
</dbReference>
<keyword evidence="3" id="KW-1185">Reference proteome</keyword>
<evidence type="ECO:0008006" key="4">
    <source>
        <dbReference type="Google" id="ProtNLM"/>
    </source>
</evidence>
<accession>A0A240EI13</accession>
<sequence>MLSEQDQQTKTNAIIAYVCLLLGSFTGLFYLVGGIWAMLKRSSSAGSPMADHLENAVQTFWVSIILTIVGIFSMPLFGIGYLILVGTSVWVIYRCVKGLVRVLDNQSYY</sequence>
<feature type="transmembrane region" description="Helical" evidence="1">
    <location>
        <begin position="59"/>
        <end position="92"/>
    </location>
</feature>
<keyword evidence="1" id="KW-0812">Transmembrane</keyword>
<organism evidence="2 3">
    <name type="scientific">Vibrio thalassae</name>
    <dbReference type="NCBI Taxonomy" id="1243014"/>
    <lineage>
        <taxon>Bacteria</taxon>
        <taxon>Pseudomonadati</taxon>
        <taxon>Pseudomonadota</taxon>
        <taxon>Gammaproteobacteria</taxon>
        <taxon>Vibrionales</taxon>
        <taxon>Vibrionaceae</taxon>
        <taxon>Vibrio</taxon>
    </lineage>
</organism>